<dbReference type="Proteomes" id="UP000478008">
    <property type="component" value="Unassembled WGS sequence"/>
</dbReference>
<comment type="subcellular location">
    <subcellularLocation>
        <location evidence="1">Membrane</location>
        <topology evidence="1">Multi-pass membrane protein</topology>
    </subcellularLocation>
</comment>
<keyword evidence="7" id="KW-1185">Reference proteome</keyword>
<accession>A0A3F2Y1F0</accession>
<dbReference type="PANTHER" id="PTHR28128:SF1">
    <property type="entry name" value="GOLGI APPARATUS MEMBRANE PROTEIN TVP15"/>
    <property type="match status" value="1"/>
</dbReference>
<evidence type="ECO:0000256" key="4">
    <source>
        <dbReference type="ARBA" id="ARBA00023136"/>
    </source>
</evidence>
<proteinExistence type="predicted"/>
<protein>
    <submittedName>
        <fullName evidence="6">DEBR0S1_09186g1_1</fullName>
    </submittedName>
</protein>
<organism evidence="6 7">
    <name type="scientific">Dekkera bruxellensis</name>
    <name type="common">Brettanomyces custersii</name>
    <dbReference type="NCBI Taxonomy" id="5007"/>
    <lineage>
        <taxon>Eukaryota</taxon>
        <taxon>Fungi</taxon>
        <taxon>Dikarya</taxon>
        <taxon>Ascomycota</taxon>
        <taxon>Saccharomycotina</taxon>
        <taxon>Pichiomycetes</taxon>
        <taxon>Pichiales</taxon>
        <taxon>Pichiaceae</taxon>
        <taxon>Brettanomyces</taxon>
    </lineage>
</organism>
<dbReference type="EMBL" id="CABFWN010000001">
    <property type="protein sequence ID" value="VUG16155.1"/>
    <property type="molecule type" value="Genomic_DNA"/>
</dbReference>
<dbReference type="GO" id="GO:0000139">
    <property type="term" value="C:Golgi membrane"/>
    <property type="evidence" value="ECO:0007669"/>
    <property type="project" value="TreeGrafter"/>
</dbReference>
<keyword evidence="2 5" id="KW-0812">Transmembrane</keyword>
<keyword evidence="3 5" id="KW-1133">Transmembrane helix</keyword>
<keyword evidence="4 5" id="KW-0472">Membrane</keyword>
<dbReference type="AlphaFoldDB" id="A0A3F2Y1F0"/>
<dbReference type="PANTHER" id="PTHR28128">
    <property type="entry name" value="GOLGI APPARATUS MEMBRANE PROTEIN TVP15"/>
    <property type="match status" value="1"/>
</dbReference>
<dbReference type="GO" id="GO:0016192">
    <property type="term" value="P:vesicle-mediated transport"/>
    <property type="evidence" value="ECO:0007669"/>
    <property type="project" value="TreeGrafter"/>
</dbReference>
<feature type="transmembrane region" description="Helical" evidence="5">
    <location>
        <begin position="99"/>
        <end position="118"/>
    </location>
</feature>
<evidence type="ECO:0000256" key="1">
    <source>
        <dbReference type="ARBA" id="ARBA00004141"/>
    </source>
</evidence>
<evidence type="ECO:0000313" key="7">
    <source>
        <dbReference type="Proteomes" id="UP000478008"/>
    </source>
</evidence>
<dbReference type="Pfam" id="PF08507">
    <property type="entry name" value="COPI_assoc"/>
    <property type="match status" value="1"/>
</dbReference>
<feature type="transmembrane region" description="Helical" evidence="5">
    <location>
        <begin position="67"/>
        <end position="92"/>
    </location>
</feature>
<evidence type="ECO:0000256" key="3">
    <source>
        <dbReference type="ARBA" id="ARBA00022989"/>
    </source>
</evidence>
<sequence length="142" mass="15628">MDSVDFESTGSDFSVVFKITNLSISIIAIALGLTELFSKIDYTFQGLYVIFLGVIIGYLEFKIPPQLYSYCSSFFSFLGRGLIYILIAILNFHGSAVRILASLVVFVVGVVYCALEFIQSIQPPENMQGEQGLSTDGLDDVI</sequence>
<feature type="transmembrane region" description="Helical" evidence="5">
    <location>
        <begin position="44"/>
        <end position="61"/>
    </location>
</feature>
<evidence type="ECO:0000313" key="6">
    <source>
        <dbReference type="EMBL" id="VUG16155.1"/>
    </source>
</evidence>
<gene>
    <name evidence="6" type="primary">TVP15</name>
    <name evidence="6" type="ORF">DEBR0S1_09186G</name>
</gene>
<feature type="transmembrane region" description="Helical" evidence="5">
    <location>
        <begin position="15"/>
        <end position="37"/>
    </location>
</feature>
<name>A0A3F2Y1F0_DEKBR</name>
<dbReference type="InterPro" id="IPR013714">
    <property type="entry name" value="Golgi_TVP15"/>
</dbReference>
<evidence type="ECO:0000256" key="5">
    <source>
        <dbReference type="SAM" id="Phobius"/>
    </source>
</evidence>
<evidence type="ECO:0000256" key="2">
    <source>
        <dbReference type="ARBA" id="ARBA00022692"/>
    </source>
</evidence>
<reference evidence="6 7" key="1">
    <citation type="submission" date="2019-07" db="EMBL/GenBank/DDBJ databases">
        <authorList>
            <person name="Friedrich A."/>
            <person name="Schacherer J."/>
        </authorList>
    </citation>
    <scope>NUCLEOTIDE SEQUENCE [LARGE SCALE GENOMIC DNA]</scope>
</reference>